<sequence length="903" mass="99959">MNENTKYENLSVKKEIEDPSETIVPTSVPLPTSVFNVEFNNSKELYSGINSNLVLNVNNPTHSQIDTPLHALANPANSKPAPKKRKYTRRRHVYSKPKKRNKKKKQAEKMPVLSEQNLQHLIQKKSNDNCSDSSDTIILDDEELLSHTSDFANKLPNILIKKEELEPELGKLLISSGMLLEDTDESFITSSKITISKDQSKISIVPLIKQEPEEFSEPPVLYPVMKEAVRPYFDHERLKMTTFPLLSGSVKKSTQPSTKKKQTQAAQREKRPAPKRGASKKTVQISSSLNNESISGNGVTAFPSLSPSKKKETPNCSKGKLKNVHLEKGLLGLQPKIKKGESAILGKKDGVVISVKKELCDLSHSKDSSLKHSKSDTVECSRNVSNSALIDTWAFVNMCFEVDRLSQPLFSNENIFEIENDKVSETSKESSKSSLCRLGKNLENNADSILSNSVLQAKTVTKILPEQDVQNSKLGFQSGTLNLSNLNTLKIKKEKENSPDKNTSVETNLSNNMHPQLVDKDICNDSTVMMPNISGSCTNTCVQKYSSITNAHSLINSQNSIIDSEKILDYSNIAIKKEPEDLTECVKTSADKNLLNLNCNMVSQNQKTISRSHDQEMSQVEHSLQFCANTETSHNSALSVGIPNVVSNSQPIDNSVHSSQSKHFEPNNVFVHKIKEPKEAEPNSTIIENSRSAVKYRNQNELGRMKTFLINETGRESTLKEALPLHSSHDNGRIASPSLNLNTLLLNESRQTNTYNQEMHLLKSSSNCNANISKNFDSTPFPNINSPVHASDDSGYAQPKTFKMSFNSFLNVAIKTEPAETVEKSVCTENQHSVRSLQSLVQLECENTASKRNSTICSSDKSDNDGKHKNIGNSNSSYLNSEVSNLKLTSSTSGVHESAALGG</sequence>
<evidence type="ECO:0000313" key="3">
    <source>
        <dbReference type="Proteomes" id="UP000887159"/>
    </source>
</evidence>
<evidence type="ECO:0000313" key="2">
    <source>
        <dbReference type="EMBL" id="GFY09909.1"/>
    </source>
</evidence>
<feature type="region of interest" description="Disordered" evidence="1">
    <location>
        <begin position="247"/>
        <end position="318"/>
    </location>
</feature>
<feature type="compositionally biased region" description="Polar residues" evidence="1">
    <location>
        <begin position="281"/>
        <end position="307"/>
    </location>
</feature>
<feature type="region of interest" description="Disordered" evidence="1">
    <location>
        <begin position="854"/>
        <end position="876"/>
    </location>
</feature>
<organism evidence="2 3">
    <name type="scientific">Trichonephila clavipes</name>
    <name type="common">Golden silk orbweaver</name>
    <name type="synonym">Nephila clavipes</name>
    <dbReference type="NCBI Taxonomy" id="2585209"/>
    <lineage>
        <taxon>Eukaryota</taxon>
        <taxon>Metazoa</taxon>
        <taxon>Ecdysozoa</taxon>
        <taxon>Arthropoda</taxon>
        <taxon>Chelicerata</taxon>
        <taxon>Arachnida</taxon>
        <taxon>Araneae</taxon>
        <taxon>Araneomorphae</taxon>
        <taxon>Entelegynae</taxon>
        <taxon>Araneoidea</taxon>
        <taxon>Nephilidae</taxon>
        <taxon>Trichonephila</taxon>
    </lineage>
</organism>
<comment type="caution">
    <text evidence="2">The sequence shown here is derived from an EMBL/GenBank/DDBJ whole genome shotgun (WGS) entry which is preliminary data.</text>
</comment>
<proteinExistence type="predicted"/>
<protein>
    <submittedName>
        <fullName evidence="2">Uncharacterized protein</fullName>
    </submittedName>
</protein>
<keyword evidence="3" id="KW-1185">Reference proteome</keyword>
<reference evidence="2" key="1">
    <citation type="submission" date="2020-08" db="EMBL/GenBank/DDBJ databases">
        <title>Multicomponent nature underlies the extraordinary mechanical properties of spider dragline silk.</title>
        <authorList>
            <person name="Kono N."/>
            <person name="Nakamura H."/>
            <person name="Mori M."/>
            <person name="Yoshida Y."/>
            <person name="Ohtoshi R."/>
            <person name="Malay A.D."/>
            <person name="Moran D.A.P."/>
            <person name="Tomita M."/>
            <person name="Numata K."/>
            <person name="Arakawa K."/>
        </authorList>
    </citation>
    <scope>NUCLEOTIDE SEQUENCE</scope>
</reference>
<evidence type="ECO:0000256" key="1">
    <source>
        <dbReference type="SAM" id="MobiDB-lite"/>
    </source>
</evidence>
<dbReference type="Proteomes" id="UP000887159">
    <property type="component" value="Unassembled WGS sequence"/>
</dbReference>
<dbReference type="AlphaFoldDB" id="A0A8X6VJU9"/>
<dbReference type="EMBL" id="BMAU01021292">
    <property type="protein sequence ID" value="GFY09909.1"/>
    <property type="molecule type" value="Genomic_DNA"/>
</dbReference>
<name>A0A8X6VJU9_TRICX</name>
<accession>A0A8X6VJU9</accession>
<feature type="compositionally biased region" description="Basic residues" evidence="1">
    <location>
        <begin position="81"/>
        <end position="106"/>
    </location>
</feature>
<gene>
    <name evidence="2" type="ORF">TNCV_3698711</name>
</gene>
<feature type="region of interest" description="Disordered" evidence="1">
    <location>
        <begin position="66"/>
        <end position="111"/>
    </location>
</feature>